<proteinExistence type="predicted"/>
<dbReference type="PANTHER" id="PTHR30204">
    <property type="entry name" value="REDOX-CYCLING DRUG-SENSING TRANSCRIPTIONAL ACTIVATOR SOXR"/>
    <property type="match status" value="1"/>
</dbReference>
<dbReference type="AlphaFoldDB" id="A0A974NRC0"/>
<evidence type="ECO:0000256" key="2">
    <source>
        <dbReference type="ARBA" id="ARBA00023015"/>
    </source>
</evidence>
<reference evidence="6 7" key="1">
    <citation type="submission" date="2021-01" db="EMBL/GenBank/DDBJ databases">
        <title>FDA dAtabase for Regulatory Grade micrObial Sequences (FDA-ARGOS): Supporting development and validation of Infectious Disease Dx tests.</title>
        <authorList>
            <person name="Nelson B."/>
            <person name="Plummer A."/>
            <person name="Tallon L."/>
            <person name="Sadzewicz L."/>
            <person name="Zhao X."/>
            <person name="Boylan J."/>
            <person name="Ott S."/>
            <person name="Bowen H."/>
            <person name="Vavikolanu K."/>
            <person name="Mehta A."/>
            <person name="Aluvathingal J."/>
            <person name="Nadendla S."/>
            <person name="Myers T."/>
            <person name="Yan Y."/>
            <person name="Sichtig H."/>
        </authorList>
    </citation>
    <scope>NUCLEOTIDE SEQUENCE [LARGE SCALE GENOMIC DNA]</scope>
    <source>
        <strain evidence="6 7">FDAARGOS_1161</strain>
    </source>
</reference>
<keyword evidence="4" id="KW-0804">Transcription</keyword>
<evidence type="ECO:0000259" key="5">
    <source>
        <dbReference type="PROSITE" id="PS50937"/>
    </source>
</evidence>
<dbReference type="InterPro" id="IPR047057">
    <property type="entry name" value="MerR_fam"/>
</dbReference>
<feature type="domain" description="HTH merR-type" evidence="5">
    <location>
        <begin position="1"/>
        <end position="67"/>
    </location>
</feature>
<evidence type="ECO:0000313" key="6">
    <source>
        <dbReference type="EMBL" id="QQT02407.1"/>
    </source>
</evidence>
<evidence type="ECO:0000256" key="4">
    <source>
        <dbReference type="ARBA" id="ARBA00023163"/>
    </source>
</evidence>
<sequence length="118" mass="14052">MRIGEFVKRVKTTKDTVRHYENMELLNPDMVGTRRQYTEKEILEFQVITELKSFGFSLNDIQLIFQLKLAYGCGNQQMVHQLFAQLASHLEVVKKEEIEIKRRRILLEDELKQLEKLL</sequence>
<dbReference type="InterPro" id="IPR009061">
    <property type="entry name" value="DNA-bd_dom_put_sf"/>
</dbReference>
<evidence type="ECO:0000256" key="1">
    <source>
        <dbReference type="ARBA" id="ARBA00022491"/>
    </source>
</evidence>
<dbReference type="PROSITE" id="PS50937">
    <property type="entry name" value="HTH_MERR_2"/>
    <property type="match status" value="1"/>
</dbReference>
<dbReference type="SMART" id="SM00422">
    <property type="entry name" value="HTH_MERR"/>
    <property type="match status" value="1"/>
</dbReference>
<gene>
    <name evidence="6" type="ORF">I6J18_11560</name>
</gene>
<accession>A0A974NRC0</accession>
<dbReference type="Gene3D" id="1.10.1660.10">
    <property type="match status" value="1"/>
</dbReference>
<keyword evidence="3" id="KW-0238">DNA-binding</keyword>
<dbReference type="KEGG" id="ppsr:I6J18_11560"/>
<dbReference type="EMBL" id="CP068053">
    <property type="protein sequence ID" value="QQT02407.1"/>
    <property type="molecule type" value="Genomic_DNA"/>
</dbReference>
<dbReference type="RefSeq" id="WP_040372501.1">
    <property type="nucleotide sequence ID" value="NZ_CP068053.1"/>
</dbReference>
<organism evidence="6 7">
    <name type="scientific">Peribacillus psychrosaccharolyticus</name>
    <name type="common">Bacillus psychrosaccharolyticus</name>
    <dbReference type="NCBI Taxonomy" id="1407"/>
    <lineage>
        <taxon>Bacteria</taxon>
        <taxon>Bacillati</taxon>
        <taxon>Bacillota</taxon>
        <taxon>Bacilli</taxon>
        <taxon>Bacillales</taxon>
        <taxon>Bacillaceae</taxon>
        <taxon>Peribacillus</taxon>
    </lineage>
</organism>
<evidence type="ECO:0000256" key="3">
    <source>
        <dbReference type="ARBA" id="ARBA00023125"/>
    </source>
</evidence>
<dbReference type="Proteomes" id="UP000595254">
    <property type="component" value="Chromosome"/>
</dbReference>
<dbReference type="PANTHER" id="PTHR30204:SF69">
    <property type="entry name" value="MERR-FAMILY TRANSCRIPTIONAL REGULATOR"/>
    <property type="match status" value="1"/>
</dbReference>
<dbReference type="GO" id="GO:0003700">
    <property type="term" value="F:DNA-binding transcription factor activity"/>
    <property type="evidence" value="ECO:0007669"/>
    <property type="project" value="InterPro"/>
</dbReference>
<dbReference type="InterPro" id="IPR000551">
    <property type="entry name" value="MerR-type_HTH_dom"/>
</dbReference>
<keyword evidence="2" id="KW-0805">Transcription regulation</keyword>
<keyword evidence="1" id="KW-0678">Repressor</keyword>
<keyword evidence="7" id="KW-1185">Reference proteome</keyword>
<dbReference type="GO" id="GO:0003677">
    <property type="term" value="F:DNA binding"/>
    <property type="evidence" value="ECO:0007669"/>
    <property type="project" value="UniProtKB-KW"/>
</dbReference>
<name>A0A974NRC0_PERPY</name>
<dbReference type="SUPFAM" id="SSF46955">
    <property type="entry name" value="Putative DNA-binding domain"/>
    <property type="match status" value="1"/>
</dbReference>
<evidence type="ECO:0000313" key="7">
    <source>
        <dbReference type="Proteomes" id="UP000595254"/>
    </source>
</evidence>
<dbReference type="Pfam" id="PF13411">
    <property type="entry name" value="MerR_1"/>
    <property type="match status" value="1"/>
</dbReference>
<protein>
    <submittedName>
        <fullName evidence="6">MerR family transcriptional regulator</fullName>
    </submittedName>
</protein>